<dbReference type="Pfam" id="PF00931">
    <property type="entry name" value="NB-ARC"/>
    <property type="match status" value="1"/>
</dbReference>
<keyword evidence="3" id="KW-0611">Plant defense</keyword>
<dbReference type="GO" id="GO:0007165">
    <property type="term" value="P:signal transduction"/>
    <property type="evidence" value="ECO:0007669"/>
    <property type="project" value="InterPro"/>
</dbReference>
<dbReference type="Gene3D" id="3.40.50.300">
    <property type="entry name" value="P-loop containing nucleotide triphosphate hydrolases"/>
    <property type="match status" value="1"/>
</dbReference>
<gene>
    <name evidence="7" type="primary">LOC108822348</name>
</gene>
<dbReference type="InterPro" id="IPR011713">
    <property type="entry name" value="Leu-rich_rpt_3"/>
</dbReference>
<dbReference type="InterPro" id="IPR036047">
    <property type="entry name" value="F-box-like_dom_sf"/>
</dbReference>
<dbReference type="InterPro" id="IPR035897">
    <property type="entry name" value="Toll_tir_struct_dom_sf"/>
</dbReference>
<evidence type="ECO:0000256" key="2">
    <source>
        <dbReference type="ARBA" id="ARBA00022737"/>
    </source>
</evidence>
<dbReference type="GeneID" id="108822348"/>
<reference evidence="7" key="2">
    <citation type="submission" date="2025-08" db="UniProtKB">
        <authorList>
            <consortium name="RefSeq"/>
        </authorList>
    </citation>
    <scope>IDENTIFICATION</scope>
    <source>
        <tissue evidence="7">Leaf</tissue>
    </source>
</reference>
<dbReference type="Proteomes" id="UP000504610">
    <property type="component" value="Chromosome 8"/>
</dbReference>
<dbReference type="SUPFAM" id="SSF52540">
    <property type="entry name" value="P-loop containing nucleoside triphosphate hydrolases"/>
    <property type="match status" value="1"/>
</dbReference>
<dbReference type="InterPro" id="IPR002182">
    <property type="entry name" value="NB-ARC"/>
</dbReference>
<accession>A0A9W3C8G8</accession>
<dbReference type="Gene3D" id="3.80.10.10">
    <property type="entry name" value="Ribonuclease Inhibitor"/>
    <property type="match status" value="1"/>
</dbReference>
<dbReference type="InterPro" id="IPR001810">
    <property type="entry name" value="F-box_dom"/>
</dbReference>
<keyword evidence="6" id="KW-1185">Reference proteome</keyword>
<keyword evidence="2" id="KW-0677">Repeat</keyword>
<feature type="domain" description="F-box" evidence="5">
    <location>
        <begin position="1366"/>
        <end position="1412"/>
    </location>
</feature>
<dbReference type="SUPFAM" id="SSF46785">
    <property type="entry name" value="Winged helix' DNA-binding domain"/>
    <property type="match status" value="1"/>
</dbReference>
<feature type="domain" description="TIR" evidence="4">
    <location>
        <begin position="26"/>
        <end position="168"/>
    </location>
</feature>
<dbReference type="InterPro" id="IPR058192">
    <property type="entry name" value="WHD_ROQ1-like"/>
</dbReference>
<feature type="domain" description="TIR" evidence="4">
    <location>
        <begin position="1132"/>
        <end position="1286"/>
    </location>
</feature>
<reference evidence="6" key="1">
    <citation type="journal article" date="2019" name="Database">
        <title>The radish genome database (RadishGD): an integrated information resource for radish genomics.</title>
        <authorList>
            <person name="Yu H.J."/>
            <person name="Baek S."/>
            <person name="Lee Y.J."/>
            <person name="Cho A."/>
            <person name="Mun J.H."/>
        </authorList>
    </citation>
    <scope>NUCLEOTIDE SEQUENCE [LARGE SCALE GENOMIC DNA]</scope>
    <source>
        <strain evidence="6">cv. WK10039</strain>
    </source>
</reference>
<dbReference type="PANTHER" id="PTHR11017:SF518">
    <property type="entry name" value="DISEASE RESISTANCE PROTEIN (TIR-NBS-LRR CLASS)-RELATED"/>
    <property type="match status" value="1"/>
</dbReference>
<dbReference type="InterPro" id="IPR027417">
    <property type="entry name" value="P-loop_NTPase"/>
</dbReference>
<evidence type="ECO:0000313" key="7">
    <source>
        <dbReference type="RefSeq" id="XP_056847774.1"/>
    </source>
</evidence>
<dbReference type="InterPro" id="IPR032675">
    <property type="entry name" value="LRR_dom_sf"/>
</dbReference>
<dbReference type="PRINTS" id="PR00364">
    <property type="entry name" value="DISEASERSIST"/>
</dbReference>
<dbReference type="InterPro" id="IPR036390">
    <property type="entry name" value="WH_DNA-bd_sf"/>
</dbReference>
<dbReference type="OrthoDB" id="1111679at2759"/>
<dbReference type="RefSeq" id="XP_056847774.1">
    <property type="nucleotide sequence ID" value="XM_056991794.1"/>
</dbReference>
<dbReference type="SUPFAM" id="SSF52200">
    <property type="entry name" value="Toll/Interleukin receptor TIR domain"/>
    <property type="match status" value="2"/>
</dbReference>
<dbReference type="SUPFAM" id="SSF81383">
    <property type="entry name" value="F-box domain"/>
    <property type="match status" value="1"/>
</dbReference>
<dbReference type="Gene3D" id="3.40.50.10140">
    <property type="entry name" value="Toll/interleukin-1 receptor homology (TIR) domain"/>
    <property type="match status" value="2"/>
</dbReference>
<keyword evidence="1" id="KW-0433">Leucine-rich repeat</keyword>
<dbReference type="PANTHER" id="PTHR11017">
    <property type="entry name" value="LEUCINE-RICH REPEAT-CONTAINING PROTEIN"/>
    <property type="match status" value="1"/>
</dbReference>
<evidence type="ECO:0000256" key="1">
    <source>
        <dbReference type="ARBA" id="ARBA00022614"/>
    </source>
</evidence>
<organism evidence="6 7">
    <name type="scientific">Raphanus sativus</name>
    <name type="common">Radish</name>
    <name type="synonym">Raphanus raphanistrum var. sativus</name>
    <dbReference type="NCBI Taxonomy" id="3726"/>
    <lineage>
        <taxon>Eukaryota</taxon>
        <taxon>Viridiplantae</taxon>
        <taxon>Streptophyta</taxon>
        <taxon>Embryophyta</taxon>
        <taxon>Tracheophyta</taxon>
        <taxon>Spermatophyta</taxon>
        <taxon>Magnoliopsida</taxon>
        <taxon>eudicotyledons</taxon>
        <taxon>Gunneridae</taxon>
        <taxon>Pentapetalae</taxon>
        <taxon>rosids</taxon>
        <taxon>malvids</taxon>
        <taxon>Brassicales</taxon>
        <taxon>Brassicaceae</taxon>
        <taxon>Brassiceae</taxon>
        <taxon>Raphanus</taxon>
    </lineage>
</organism>
<dbReference type="InterPro" id="IPR042197">
    <property type="entry name" value="Apaf_helical"/>
</dbReference>
<evidence type="ECO:0000313" key="6">
    <source>
        <dbReference type="Proteomes" id="UP000504610"/>
    </source>
</evidence>
<evidence type="ECO:0000259" key="4">
    <source>
        <dbReference type="PROSITE" id="PS50104"/>
    </source>
</evidence>
<evidence type="ECO:0000259" key="5">
    <source>
        <dbReference type="PROSITE" id="PS50181"/>
    </source>
</evidence>
<protein>
    <submittedName>
        <fullName evidence="7">Disease resistance protein RRS1B isoform X1</fullName>
    </submittedName>
</protein>
<sequence>MNPPKSCLRINRRCSKSKIMEDGTKTTPTVYINCIDTLQYSFASHLSMELRRKGISTKFVNSKGTLDVIERASASVVVFSKDCLSSASYLDKLVTVVQCQREKKMLVVPVFYGISPSDVVILEHVSSFLKEQIRALQEIRELLFHQSREELDDSELVDEIVKSVYEKLFPMGKIGINTRLLEFENLVCKQPWGIRRIGIWGMPGIGKTTLAKAVFDHISGSYEASCFIKHFDKDFHEKGLHSLLEEHFGKILKKLPCLPRDKFNKKRTLVVLDDVQSPSVAESFLRGFPWFSPGSLIIITSRDKQVYRHCQINHVYEVRSLNEKESLQLFSQRAFGEDIRDQELLKLSMEVIDYANGNPFALSFYGKELKGKKPSEMKTTFLKLKRPTPDKIHDLFKRSYEELNDSEKDIFLDVACFFNGEDVDYVMQLLEGCGFLPHVGIDVLVEKCLVTISDNRVNMHNLIQDFGREIINERLSRLWEPWSIKSLLEDDEFKEERALETEDIEGISLDISNLLFDVKPTAFNNMLSLRLLKIYCSSYEKDSGLRLPKGLESLPNELRLLHWENYPLQSLPQDFDPCHLVELNLSSSQLQKLWEGTKNLKMLKMVKLCHSQQLTEIDDICKAQNIEKIDLQGCTKLQRFPATGHLQHLRVVNLSDCNEITNLPELSSNIEELHLQGTSIGELPVSILSLFKQAKLNRELSNLITNYSGVSSDLEDSLVRLIVPNPCKLVFLNMKYCSHLKRLPQMVDIESLQVLDLSGCSELEVIGGLPSNLKELYVNGTSIEELPQLPLSIEILNAHGCVSLISIPFDFKRLPRYYTFSNCFDLSPEEVSEFVENALDNVESIARECQQELSKSLAFSFTVPSPTSTYFTCDLQPGSSVMIQLNSSRRSTLGFAIFVQVSFSEDYQEASGFGISCVCRWKDNKCVSHWMEKSFHCWTPEEGLQMDHTFVFCDFNMHPSTCEENDDPSILAGLLVFEFFTLNKQEKILDESCTVKKCGVHVFTAASEDASSNITRPITSSNHQHKLFYQEVEQVLRVIYDDLDEKNINVFHYITSLFNDEDDDLLAALIASIGVRISYVPGVLASKYLLKISPRGISMLHGLLQKISREIAHKQSVDMASSSSSSSSSCIWKYDIFTSFSEEDDCSNKISHLLPKLECKMKRGKSVGPDLVKEIRESKGLIVVLSNNYVSSTRCLDELVEIMKCKEELAQTVVPIFYNVVPSDVREQAGHFGRVFDNTCMGKSEDEKQKWVQALTDVANIARVDAQKRDNEGKMKKNLRHPQTQPSTEAWAWGLGRACQFTGSFFTKESLPALLVSTFYKPWQSSRSILIRVGCAHSFKIIPSATGQILGVEYSNGGGEEIVFGTSPLQGLPGDFIYKIISLTSPRDAWNVASVSNFFASAAKDDKVWEGFLRPDYSSLIPQSISFSSKEQVYSYLCDHFLIEDGKKSFWLEKESGKGCFMLSARELSIIWGDTQERRERASIKGSTSTDTNEYWQWISIPEARFEKVAVLRDVCWFEVRAKTNSRLLSSGTRYSAYIVFKMRDKCHGFQNTPIEVELSLVGIEPAKRFIYFDDGPTDAMKPEWREDGWMEAELGEFFNEESCDEIELSLKEIEILRWKSGLIIQGIEFRPHR</sequence>
<dbReference type="InterPro" id="IPR025886">
    <property type="entry name" value="PP2-like"/>
</dbReference>
<dbReference type="PROSITE" id="PS50104">
    <property type="entry name" value="TIR"/>
    <property type="match status" value="2"/>
</dbReference>
<dbReference type="GO" id="GO:0043531">
    <property type="term" value="F:ADP binding"/>
    <property type="evidence" value="ECO:0007669"/>
    <property type="project" value="InterPro"/>
</dbReference>
<dbReference type="Pfam" id="PF07725">
    <property type="entry name" value="LRR_3"/>
    <property type="match status" value="1"/>
</dbReference>
<name>A0A9W3C8G8_RAPSA</name>
<dbReference type="Pfam" id="PF01582">
    <property type="entry name" value="TIR"/>
    <property type="match status" value="2"/>
</dbReference>
<dbReference type="Gene3D" id="1.10.8.430">
    <property type="entry name" value="Helical domain of apoptotic protease-activating factors"/>
    <property type="match status" value="1"/>
</dbReference>
<dbReference type="CDD" id="cd22162">
    <property type="entry name" value="F-box_AtSKIP3-like"/>
    <property type="match status" value="1"/>
</dbReference>
<dbReference type="SUPFAM" id="SSF52058">
    <property type="entry name" value="L domain-like"/>
    <property type="match status" value="1"/>
</dbReference>
<evidence type="ECO:0000256" key="3">
    <source>
        <dbReference type="ARBA" id="ARBA00022821"/>
    </source>
</evidence>
<dbReference type="PROSITE" id="PS50181">
    <property type="entry name" value="FBOX"/>
    <property type="match status" value="1"/>
</dbReference>
<proteinExistence type="predicted"/>
<dbReference type="InterPro" id="IPR044974">
    <property type="entry name" value="Disease_R_plants"/>
</dbReference>
<dbReference type="GO" id="GO:0006952">
    <property type="term" value="P:defense response"/>
    <property type="evidence" value="ECO:0007669"/>
    <property type="project" value="UniProtKB-KW"/>
</dbReference>
<dbReference type="Pfam" id="PF14299">
    <property type="entry name" value="PP2"/>
    <property type="match status" value="1"/>
</dbReference>
<dbReference type="Pfam" id="PF23282">
    <property type="entry name" value="WHD_ROQ1"/>
    <property type="match status" value="1"/>
</dbReference>
<dbReference type="SMART" id="SM00255">
    <property type="entry name" value="TIR"/>
    <property type="match status" value="2"/>
</dbReference>
<dbReference type="InterPro" id="IPR000157">
    <property type="entry name" value="TIR_dom"/>
</dbReference>
<dbReference type="KEGG" id="rsz:108822348"/>